<evidence type="ECO:0000313" key="2">
    <source>
        <dbReference type="Proteomes" id="UP000003639"/>
    </source>
</evidence>
<gene>
    <name evidence="1" type="ORF">BACCAP_04029</name>
</gene>
<organism evidence="1 2">
    <name type="scientific">Pseudoflavonifractor capillosus ATCC 29799</name>
    <dbReference type="NCBI Taxonomy" id="411467"/>
    <lineage>
        <taxon>Bacteria</taxon>
        <taxon>Bacillati</taxon>
        <taxon>Bacillota</taxon>
        <taxon>Clostridia</taxon>
        <taxon>Eubacteriales</taxon>
        <taxon>Oscillospiraceae</taxon>
        <taxon>Pseudoflavonifractor</taxon>
    </lineage>
</organism>
<evidence type="ECO:0000313" key="1">
    <source>
        <dbReference type="EMBL" id="EDM98150.1"/>
    </source>
</evidence>
<proteinExistence type="predicted"/>
<accession>A6P0L8</accession>
<protein>
    <submittedName>
        <fullName evidence="1">Uncharacterized protein</fullName>
    </submittedName>
</protein>
<comment type="caution">
    <text evidence="1">The sequence shown here is derived from an EMBL/GenBank/DDBJ whole genome shotgun (WGS) entry which is preliminary data.</text>
</comment>
<keyword evidence="2" id="KW-1185">Reference proteome</keyword>
<reference evidence="1 2" key="1">
    <citation type="submission" date="2007-04" db="EMBL/GenBank/DDBJ databases">
        <authorList>
            <person name="Fulton L."/>
            <person name="Clifton S."/>
            <person name="Fulton B."/>
            <person name="Xu J."/>
            <person name="Minx P."/>
            <person name="Pepin K.H."/>
            <person name="Johnson M."/>
            <person name="Thiruvilangam P."/>
            <person name="Bhonagiri V."/>
            <person name="Nash W.E."/>
            <person name="Mardis E.R."/>
            <person name="Wilson R.K."/>
        </authorList>
    </citation>
    <scope>NUCLEOTIDE SEQUENCE [LARGE SCALE GENOMIC DNA]</scope>
    <source>
        <strain evidence="1 2">ATCC 29799</strain>
    </source>
</reference>
<dbReference type="EMBL" id="AAXG02000042">
    <property type="protein sequence ID" value="EDM98150.1"/>
    <property type="molecule type" value="Genomic_DNA"/>
</dbReference>
<dbReference type="Proteomes" id="UP000003639">
    <property type="component" value="Unassembled WGS sequence"/>
</dbReference>
<name>A6P0L8_9FIRM</name>
<sequence>METGCWSLPCGFSCAASLHTMPLALIGAGRGSGRIGNNKSPAVRWTAGDFVIQFAL</sequence>
<reference evidence="1 2" key="2">
    <citation type="submission" date="2007-06" db="EMBL/GenBank/DDBJ databases">
        <title>Draft genome sequence of Pseudoflavonifractor capillosus ATCC 29799.</title>
        <authorList>
            <person name="Sudarsanam P."/>
            <person name="Ley R."/>
            <person name="Guruge J."/>
            <person name="Turnbaugh P.J."/>
            <person name="Mahowald M."/>
            <person name="Liep D."/>
            <person name="Gordon J."/>
        </authorList>
    </citation>
    <scope>NUCLEOTIDE SEQUENCE [LARGE SCALE GENOMIC DNA]</scope>
    <source>
        <strain evidence="1 2">ATCC 29799</strain>
    </source>
</reference>
<dbReference type="AlphaFoldDB" id="A6P0L8"/>